<feature type="compositionally biased region" description="Pro residues" evidence="1">
    <location>
        <begin position="921"/>
        <end position="933"/>
    </location>
</feature>
<feature type="compositionally biased region" description="Basic and acidic residues" evidence="1">
    <location>
        <begin position="875"/>
        <end position="893"/>
    </location>
</feature>
<evidence type="ECO:0000259" key="3">
    <source>
        <dbReference type="Pfam" id="PF25597"/>
    </source>
</evidence>
<name>A0A6L2JGR0_TANCI</name>
<feature type="compositionally biased region" description="Polar residues" evidence="1">
    <location>
        <begin position="852"/>
        <end position="874"/>
    </location>
</feature>
<comment type="caution">
    <text evidence="4">The sequence shown here is derived from an EMBL/GenBank/DDBJ whole genome shotgun (WGS) entry which is preliminary data.</text>
</comment>
<evidence type="ECO:0000256" key="1">
    <source>
        <dbReference type="SAM" id="MobiDB-lite"/>
    </source>
</evidence>
<dbReference type="InterPro" id="IPR025724">
    <property type="entry name" value="GAG-pre-integrase_dom"/>
</dbReference>
<dbReference type="GO" id="GO:0003676">
    <property type="term" value="F:nucleic acid binding"/>
    <property type="evidence" value="ECO:0007669"/>
    <property type="project" value="InterPro"/>
</dbReference>
<proteinExistence type="predicted"/>
<dbReference type="SUPFAM" id="SSF53098">
    <property type="entry name" value="Ribonuclease H-like"/>
    <property type="match status" value="1"/>
</dbReference>
<dbReference type="InterPro" id="IPR057670">
    <property type="entry name" value="SH3_retrovirus"/>
</dbReference>
<sequence length="1321" mass="151026">MSNHFRILTLLNHHNLTLDTPKRMKSLTFSPNKSHYFPNHSEQLSPRKTANFEPLLTPETKKQFRMVESWFRMFRGNRIRIRGTLLGEMVQLVMREHRLELGMSIQNYDYFKDKMLLMQAQENGAVLDEEELLFLTREQTNNFDIDVDDHPVRDLALNDDNIFQADECDAFDSDVDDEPTAQSIFMANLSSAGPTSQQACPSNALILSEFIRTVRFKNDHFGAIMGYGDYVLGDNVIYRVHYVGGLGHNLFSVGQFCDFDLEVGFRKHTCFVRDLDGVNLIKGSRGSNLYTISVEDMMRSLPICLLFKASKNKSCLWHRCLNHLNFGTINDLARKYLVRGLPRLKFEKDHMCSACQLRKSKKATHQPKMINTIMEVLYTLHMDLYRPLRVQSINGKKYILVIIDDYSRFTWVKFLRSKDKTLEFVIKLLKKLQAEDVATTSYTQNRSLIHTLHNKTPYELAHDKRLDLSFLCVFGALCYLTNDSEDLGKLKAKADIGLFVGYAPNKKGYLIYNKRTRQIMETVHVTFDELTGSGLVPNPAPAIPYVPPTKKELEILFQSMFDEYFEPSTVDQQVPLAPAVHIPVNPPCTSVYISVDQDALSTVKPKKFKPAVTKDCWFEAMQEEIHEFDRPQVWKLVPPLECAMIISLKWIYKVKLDEYGDVLKNKAHLVAKGYSQEEGIDFEESFCTDTMVDMNSAINDAFAEQAPAIAPPTRTDDQILPSHEWNARGKKKSTPLLIPSIRFTKLIIHYMKTKHNFHPRTNSRLHYSHEDFALGILRSVGKDGRETFGMPIPNALLTDEIKKAPYYSEYQEHATKYQQYLNEERGKVEEGVTKSPKATKVTKPKAAKQTKSSTPKVPKHTSSQPPASTLAQTEPSKKDQDNLALEERLDKHGSRLHNLKNLNISHQKKRKRRDLPRTPSGSPPPQPPPPPPLVGMYGAPGSAQQQGSKALTLSKSVTTTPHMAWTISDTRYESTGVFAGQESSLTDSMINDDSRNDHLPNADTRKDWWKPLPEEERSARYEKRLVETTAGFPMNKYNCLTMKTPGMITCPMQIREKTGGNHCLKKKDQRLLNLLETFHLLMCQIQRTTRLLCWFQLMNLLIEWANPGGDQVKIDVSGPLPLGGPPNMILHRVEKKSEHTCGFSVSSASKFTQDTGHLDHLPGSDKRMLSTTVKLWTRDLVIRQWVEDFQLGIKSYQTQLNFTKPGWDAKGYEFKHDYTIIESPRAVVFPVNNNARKIMRFNKIYKYNDGTLTRILEALDYRVKAFKIKLLNPMVFNSLVYSLSALSTLRRFGLRTVSAAAKRCQGDSLEFYQITSSIHTD</sequence>
<dbReference type="PANTHER" id="PTHR42648:SF32">
    <property type="entry name" value="RIBONUCLEASE H-LIKE DOMAIN, GAG-PRE-INTEGRASE DOMAIN PROTEIN-RELATED"/>
    <property type="match status" value="1"/>
</dbReference>
<dbReference type="Gene3D" id="3.30.420.10">
    <property type="entry name" value="Ribonuclease H-like superfamily/Ribonuclease H"/>
    <property type="match status" value="1"/>
</dbReference>
<feature type="compositionally biased region" description="Polar residues" evidence="1">
    <location>
        <begin position="942"/>
        <end position="952"/>
    </location>
</feature>
<feature type="region of interest" description="Disordered" evidence="1">
    <location>
        <begin position="827"/>
        <end position="952"/>
    </location>
</feature>
<dbReference type="InterPro" id="IPR012337">
    <property type="entry name" value="RNaseH-like_sf"/>
</dbReference>
<dbReference type="InterPro" id="IPR036397">
    <property type="entry name" value="RNaseH_sf"/>
</dbReference>
<dbReference type="Pfam" id="PF25597">
    <property type="entry name" value="SH3_retrovirus"/>
    <property type="match status" value="1"/>
</dbReference>
<reference evidence="4" key="1">
    <citation type="journal article" date="2019" name="Sci. Rep.">
        <title>Draft genome of Tanacetum cinerariifolium, the natural source of mosquito coil.</title>
        <authorList>
            <person name="Yamashiro T."/>
            <person name="Shiraishi A."/>
            <person name="Satake H."/>
            <person name="Nakayama K."/>
        </authorList>
    </citation>
    <scope>NUCLEOTIDE SEQUENCE</scope>
</reference>
<dbReference type="InterPro" id="IPR039537">
    <property type="entry name" value="Retrotran_Ty1/copia-like"/>
</dbReference>
<feature type="domain" description="GAG-pre-integrase" evidence="2">
    <location>
        <begin position="288"/>
        <end position="360"/>
    </location>
</feature>
<protein>
    <submittedName>
        <fullName evidence="4">Integrase, catalytic region, zinc finger, CCHC-type, peptidase aspartic, catalytic</fullName>
    </submittedName>
</protein>
<organism evidence="4">
    <name type="scientific">Tanacetum cinerariifolium</name>
    <name type="common">Dalmatian daisy</name>
    <name type="synonym">Chrysanthemum cinerariifolium</name>
    <dbReference type="NCBI Taxonomy" id="118510"/>
    <lineage>
        <taxon>Eukaryota</taxon>
        <taxon>Viridiplantae</taxon>
        <taxon>Streptophyta</taxon>
        <taxon>Embryophyta</taxon>
        <taxon>Tracheophyta</taxon>
        <taxon>Spermatophyta</taxon>
        <taxon>Magnoliopsida</taxon>
        <taxon>eudicotyledons</taxon>
        <taxon>Gunneridae</taxon>
        <taxon>Pentapetalae</taxon>
        <taxon>asterids</taxon>
        <taxon>campanulids</taxon>
        <taxon>Asterales</taxon>
        <taxon>Asteraceae</taxon>
        <taxon>Asteroideae</taxon>
        <taxon>Anthemideae</taxon>
        <taxon>Anthemidinae</taxon>
        <taxon>Tanacetum</taxon>
    </lineage>
</organism>
<feature type="domain" description="Retroviral polymerase SH3-like" evidence="3">
    <location>
        <begin position="477"/>
        <end position="530"/>
    </location>
</feature>
<gene>
    <name evidence="4" type="ORF">Tci_007927</name>
</gene>
<dbReference type="PANTHER" id="PTHR42648">
    <property type="entry name" value="TRANSPOSASE, PUTATIVE-RELATED"/>
    <property type="match status" value="1"/>
</dbReference>
<dbReference type="EMBL" id="BKCJ010000752">
    <property type="protein sequence ID" value="GEU35949.1"/>
    <property type="molecule type" value="Genomic_DNA"/>
</dbReference>
<accession>A0A6L2JGR0</accession>
<dbReference type="Pfam" id="PF13976">
    <property type="entry name" value="gag_pre-integrs"/>
    <property type="match status" value="1"/>
</dbReference>
<evidence type="ECO:0000259" key="2">
    <source>
        <dbReference type="Pfam" id="PF13976"/>
    </source>
</evidence>
<evidence type="ECO:0000313" key="4">
    <source>
        <dbReference type="EMBL" id="GEU35949.1"/>
    </source>
</evidence>